<keyword evidence="4" id="KW-1185">Reference proteome</keyword>
<evidence type="ECO:0000313" key="3">
    <source>
        <dbReference type="EMBL" id="MEE3718163.1"/>
    </source>
</evidence>
<dbReference type="EMBL" id="JAZBJZ010000066">
    <property type="protein sequence ID" value="MEE3718163.1"/>
    <property type="molecule type" value="Genomic_DNA"/>
</dbReference>
<dbReference type="InterPro" id="IPR008638">
    <property type="entry name" value="FhaB/CdiA-like_TPS"/>
</dbReference>
<dbReference type="InterPro" id="IPR012334">
    <property type="entry name" value="Pectin_lyas_fold"/>
</dbReference>
<sequence>MKETLIGLSVAAIAFNLIPISPSQAQVIPDRTLPVNTVVNTSGTVHTITGGTQVGGNQFHSFDQFSVQTGNTAYFNNSPETANIISRVTGSSASDIDGLIKANGRANLFLVNPNGIIFGQNAKLDIGGSFTASTANSIKFSDGSEFSATNPSAIPLLTMSAPIGLQYGKTNPNTVLSNAGSLTVREGQGITLQGGSVSSTGVLTAPSGTVQLLGDLVSLLNNARIDVSGANGGGTVLIGGDYQGKGTVQNAQETYVDRGVTIDADALQNGNGGRVIVWADKSTEFYGSVTARGATLSSSVSGVSVSNGGFTEISGKQDLIFDGKVDLSALNGKLGTLLLDPTDVIISNGTTPGTTLTQASLQALANTANVQVTATNNITIGTLTGNTLTFAFGANSGSITFTADSDKDNVGSFLMNSTDTIRARGRNVSISGANISSGIIDTSNVTGIGGNIQLSALNGNISTGNVDSRGAANQRGGNVSISSAGNININGTLRSSQSTTGGSTTLLANGNINFGLYNGGSLRIFSGGSITSNNTITFTTNTSDTFNYSNVALWNGATLSLGGVTLSNGSSPNLSGTPSPVLLDARAGMLFQGSSVIATNANITLTNISTRQASRGLVLLSNQYSPNSLSGNVQVDNINTPAVNLNKGIDVMVDSRGNITTKDILAPSTAGNGGSVTLVARGNITTNGNISTQSTSANGGAINLLANGNIQFGNNSVISSNTDLNGNLSGRIDINSKGTVSGNGISIQSSSKNPSVVGRHGDVNITAQSLYLANGSQVVATINGGGNAGNLNIQIYGDAVFDRSLVSTSIEPNGNGVAGNLSINVGSLQLLNGSQLLAAVFGKGTGGNISIQADAIALDGFGVVTGRTVPTTISTSIELPTSSGTSGNINIIANTISLSDGAIITAYSNGKGNSGEVKITANSLNISSGGQIQTNTLSSGNAGNVSLFLRDLLQISGADSAIRVGTGPNSTGLSGSIFIDPLVVKITDGGRISASSLGTGNGGNIQLLAGSLFLDNNGIIRAESANGEGGNISLQIQDLLLLRHGSQISATAGNDGNGGNININTGFLVAVPYENSDISANADRGRGGNINVTAQAVYGIVFRPSLTPLSDFTVSSNFNLSGTVIINTPGIDPSKGLGNLPVDVGDASKLVPQRCLADRQGSEFIITGRGGVPANPSELVSGISLLDNLGTSNNSAAIASNPVEVKNEIPDTIVEAQGWVVSDRGQVTLVAKVPAAPASAWSTQPKCVSVAQK</sequence>
<organism evidence="3 4">
    <name type="scientific">Tumidithrix elongata BACA0141</name>
    <dbReference type="NCBI Taxonomy" id="2716417"/>
    <lineage>
        <taxon>Bacteria</taxon>
        <taxon>Bacillati</taxon>
        <taxon>Cyanobacteriota</taxon>
        <taxon>Cyanophyceae</taxon>
        <taxon>Pseudanabaenales</taxon>
        <taxon>Pseudanabaenaceae</taxon>
        <taxon>Tumidithrix</taxon>
        <taxon>Tumidithrix elongata</taxon>
    </lineage>
</organism>
<dbReference type="AlphaFoldDB" id="A0AAW9Q4M8"/>
<evidence type="ECO:0000259" key="2">
    <source>
        <dbReference type="SMART" id="SM00912"/>
    </source>
</evidence>
<protein>
    <submittedName>
        <fullName evidence="3">Filamentous hemagglutinin N-terminal domain-containing protein</fullName>
    </submittedName>
</protein>
<evidence type="ECO:0000256" key="1">
    <source>
        <dbReference type="SAM" id="SignalP"/>
    </source>
</evidence>
<evidence type="ECO:0000313" key="4">
    <source>
        <dbReference type="Proteomes" id="UP001333818"/>
    </source>
</evidence>
<name>A0AAW9Q4M8_9CYAN</name>
<feature type="signal peptide" evidence="1">
    <location>
        <begin position="1"/>
        <end position="25"/>
    </location>
</feature>
<proteinExistence type="predicted"/>
<feature type="chain" id="PRO_5043623019" evidence="1">
    <location>
        <begin position="26"/>
        <end position="1253"/>
    </location>
</feature>
<dbReference type="SUPFAM" id="SSF51126">
    <property type="entry name" value="Pectin lyase-like"/>
    <property type="match status" value="2"/>
</dbReference>
<keyword evidence="1" id="KW-0732">Signal</keyword>
<feature type="domain" description="Filamentous haemagglutinin FhaB/tRNA nuclease CdiA-like TPS" evidence="2">
    <location>
        <begin position="29"/>
        <end position="141"/>
    </location>
</feature>
<dbReference type="NCBIfam" id="TIGR01901">
    <property type="entry name" value="adhes_NPXG"/>
    <property type="match status" value="1"/>
</dbReference>
<dbReference type="RefSeq" id="WP_330484595.1">
    <property type="nucleotide sequence ID" value="NZ_JAZBJZ010000066.1"/>
</dbReference>
<dbReference type="Proteomes" id="UP001333818">
    <property type="component" value="Unassembled WGS sequence"/>
</dbReference>
<dbReference type="Gene3D" id="2.160.20.10">
    <property type="entry name" value="Single-stranded right-handed beta-helix, Pectin lyase-like"/>
    <property type="match status" value="3"/>
</dbReference>
<comment type="caution">
    <text evidence="3">The sequence shown here is derived from an EMBL/GenBank/DDBJ whole genome shotgun (WGS) entry which is preliminary data.</text>
</comment>
<dbReference type="InterPro" id="IPR011050">
    <property type="entry name" value="Pectin_lyase_fold/virulence"/>
</dbReference>
<accession>A0AAW9Q4M8</accession>
<reference evidence="3" key="1">
    <citation type="submission" date="2024-01" db="EMBL/GenBank/DDBJ databases">
        <title>Bank of Algae and Cyanobacteria of the Azores (BACA) strain genomes.</title>
        <authorList>
            <person name="Luz R."/>
            <person name="Cordeiro R."/>
            <person name="Fonseca A."/>
            <person name="Goncalves V."/>
        </authorList>
    </citation>
    <scope>NUCLEOTIDE SEQUENCE</scope>
    <source>
        <strain evidence="3">BACA0141</strain>
    </source>
</reference>
<dbReference type="SMART" id="SM00912">
    <property type="entry name" value="Haemagg_act"/>
    <property type="match status" value="1"/>
</dbReference>
<dbReference type="Pfam" id="PF05860">
    <property type="entry name" value="TPS"/>
    <property type="match status" value="1"/>
</dbReference>
<gene>
    <name evidence="3" type="ORF">V2H45_15590</name>
</gene>